<dbReference type="Proteomes" id="UP001524478">
    <property type="component" value="Unassembled WGS sequence"/>
</dbReference>
<feature type="domain" description="Transglutaminase-like" evidence="1">
    <location>
        <begin position="177"/>
        <end position="235"/>
    </location>
</feature>
<sequence>MKKRYFSIIFILVFLFAFTGQAIGASLYTISVLDNNLVKVESLKEDKSMRIMVEKESEKYYYSLNKTVEIIPLQLGKGTYTIKILQNTSGDKYKVVQKQDINVTNNNLSEVYLASTQPVYWDDKEKVIELAQSLTKGKNTDMEKIESIYKYIVNNIKYDYNKIKGLSNDYVPEIDKVLDDKSGICYDYAALFAGMLRSLGIPTKLVKGYKSDLKEYHAWNQVLLDGNWVVIDTTYDAALKKDNVKISMIKDAIEYNNVREY</sequence>
<dbReference type="InterPro" id="IPR002931">
    <property type="entry name" value="Transglutaminase-like"/>
</dbReference>
<name>A0ABT1SDB6_9FIRM</name>
<dbReference type="PANTHER" id="PTHR33490">
    <property type="entry name" value="BLR5614 PROTEIN-RELATED"/>
    <property type="match status" value="1"/>
</dbReference>
<dbReference type="SUPFAM" id="SSF54001">
    <property type="entry name" value="Cysteine proteinases"/>
    <property type="match status" value="1"/>
</dbReference>
<dbReference type="Gene3D" id="3.10.620.30">
    <property type="match status" value="1"/>
</dbReference>
<accession>A0ABT1SDB6</accession>
<gene>
    <name evidence="2" type="ORF">NE686_15310</name>
</gene>
<proteinExistence type="predicted"/>
<dbReference type="SMART" id="SM00460">
    <property type="entry name" value="TGc"/>
    <property type="match status" value="1"/>
</dbReference>
<reference evidence="2 3" key="1">
    <citation type="submission" date="2022-06" db="EMBL/GenBank/DDBJ databases">
        <title>Isolation of gut microbiota from human fecal samples.</title>
        <authorList>
            <person name="Pamer E.G."/>
            <person name="Barat B."/>
            <person name="Waligurski E."/>
            <person name="Medina S."/>
            <person name="Paddock L."/>
            <person name="Mostad J."/>
        </authorList>
    </citation>
    <scope>NUCLEOTIDE SEQUENCE [LARGE SCALE GENOMIC DNA]</scope>
    <source>
        <strain evidence="2 3">DFI.7.95</strain>
    </source>
</reference>
<dbReference type="EMBL" id="JANGAC010000013">
    <property type="protein sequence ID" value="MCQ4924468.1"/>
    <property type="molecule type" value="Genomic_DNA"/>
</dbReference>
<dbReference type="Pfam" id="PF01841">
    <property type="entry name" value="Transglut_core"/>
    <property type="match status" value="1"/>
</dbReference>
<organism evidence="2 3">
    <name type="scientific">Tissierella carlieri</name>
    <dbReference type="NCBI Taxonomy" id="689904"/>
    <lineage>
        <taxon>Bacteria</taxon>
        <taxon>Bacillati</taxon>
        <taxon>Bacillota</taxon>
        <taxon>Tissierellia</taxon>
        <taxon>Tissierellales</taxon>
        <taxon>Tissierellaceae</taxon>
        <taxon>Tissierella</taxon>
    </lineage>
</organism>
<protein>
    <submittedName>
        <fullName evidence="2">Transglutaminase-like domain-containing protein</fullName>
    </submittedName>
</protein>
<dbReference type="PANTHER" id="PTHR33490:SF6">
    <property type="entry name" value="SLL1049 PROTEIN"/>
    <property type="match status" value="1"/>
</dbReference>
<dbReference type="RefSeq" id="WP_256312215.1">
    <property type="nucleotide sequence ID" value="NZ_JANGAC010000013.1"/>
</dbReference>
<comment type="caution">
    <text evidence="2">The sequence shown here is derived from an EMBL/GenBank/DDBJ whole genome shotgun (WGS) entry which is preliminary data.</text>
</comment>
<evidence type="ECO:0000313" key="2">
    <source>
        <dbReference type="EMBL" id="MCQ4924468.1"/>
    </source>
</evidence>
<evidence type="ECO:0000259" key="1">
    <source>
        <dbReference type="SMART" id="SM00460"/>
    </source>
</evidence>
<evidence type="ECO:0000313" key="3">
    <source>
        <dbReference type="Proteomes" id="UP001524478"/>
    </source>
</evidence>
<dbReference type="InterPro" id="IPR038765">
    <property type="entry name" value="Papain-like_cys_pep_sf"/>
</dbReference>
<keyword evidence="3" id="KW-1185">Reference proteome</keyword>